<evidence type="ECO:0000313" key="5">
    <source>
        <dbReference type="Proteomes" id="UP000256345"/>
    </source>
</evidence>
<evidence type="ECO:0000313" key="3">
    <source>
        <dbReference type="EMBL" id="REG27251.1"/>
    </source>
</evidence>
<feature type="transmembrane region" description="Helical" evidence="1">
    <location>
        <begin position="7"/>
        <end position="30"/>
    </location>
</feature>
<sequence>MGPMRKVLWFAGYVWALPVTILGLMLAMLFTRLESVDEEGILHFVVLPGGPLDWYMRRFHIAAFTIGAVVTYSGADGPRQIRLVRHERAHVMQTLVLGPLFLPLYGLASLWQLARGGHPYRDNWFEVRARAAEVPGYRTLRLVR</sequence>
<keyword evidence="1" id="KW-0472">Membrane</keyword>
<reference evidence="2 4" key="1">
    <citation type="submission" date="2015-05" db="EMBL/GenBank/DDBJ databases">
        <title>Genome assembly of Archangium gephyra DSM 2261.</title>
        <authorList>
            <person name="Sharma G."/>
            <person name="Subramanian S."/>
        </authorList>
    </citation>
    <scope>NUCLEOTIDE SEQUENCE [LARGE SCALE GENOMIC DNA]</scope>
    <source>
        <strain evidence="2 4">DSM 2261</strain>
    </source>
</reference>
<accession>A0AAC8QEC5</accession>
<keyword evidence="1" id="KW-1133">Transmembrane helix</keyword>
<organism evidence="2 4">
    <name type="scientific">Archangium gephyra</name>
    <dbReference type="NCBI Taxonomy" id="48"/>
    <lineage>
        <taxon>Bacteria</taxon>
        <taxon>Pseudomonadati</taxon>
        <taxon>Myxococcota</taxon>
        <taxon>Myxococcia</taxon>
        <taxon>Myxococcales</taxon>
        <taxon>Cystobacterineae</taxon>
        <taxon>Archangiaceae</taxon>
        <taxon>Archangium</taxon>
    </lineage>
</organism>
<dbReference type="KEGG" id="age:AA314_07621"/>
<evidence type="ECO:0000313" key="2">
    <source>
        <dbReference type="EMBL" id="AKJ05995.1"/>
    </source>
</evidence>
<evidence type="ECO:0000313" key="4">
    <source>
        <dbReference type="Proteomes" id="UP000035579"/>
    </source>
</evidence>
<dbReference type="AlphaFoldDB" id="A0AAC8QEC5"/>
<dbReference type="Proteomes" id="UP000256345">
    <property type="component" value="Unassembled WGS sequence"/>
</dbReference>
<keyword evidence="1" id="KW-0812">Transmembrane</keyword>
<dbReference type="Proteomes" id="UP000035579">
    <property type="component" value="Chromosome"/>
</dbReference>
<feature type="transmembrane region" description="Helical" evidence="1">
    <location>
        <begin position="95"/>
        <end position="114"/>
    </location>
</feature>
<proteinExistence type="predicted"/>
<evidence type="ECO:0000256" key="1">
    <source>
        <dbReference type="SAM" id="Phobius"/>
    </source>
</evidence>
<protein>
    <recommendedName>
        <fullName evidence="6">Signal peptide prediction</fullName>
    </recommendedName>
</protein>
<keyword evidence="5" id="KW-1185">Reference proteome</keyword>
<evidence type="ECO:0008006" key="6">
    <source>
        <dbReference type="Google" id="ProtNLM"/>
    </source>
</evidence>
<name>A0AAC8QEC5_9BACT</name>
<gene>
    <name evidence="2" type="ORF">AA314_07621</name>
    <name evidence="3" type="ORF">ATI61_110258</name>
</gene>
<dbReference type="EMBL" id="CP011509">
    <property type="protein sequence ID" value="AKJ05995.1"/>
    <property type="molecule type" value="Genomic_DNA"/>
</dbReference>
<feature type="transmembrane region" description="Helical" evidence="1">
    <location>
        <begin position="55"/>
        <end position="75"/>
    </location>
</feature>
<dbReference type="EMBL" id="QUMU01000010">
    <property type="protein sequence ID" value="REG27251.1"/>
    <property type="molecule type" value="Genomic_DNA"/>
</dbReference>
<reference evidence="3 5" key="2">
    <citation type="submission" date="2018-08" db="EMBL/GenBank/DDBJ databases">
        <title>Genomic Encyclopedia of Archaeal and Bacterial Type Strains, Phase II (KMG-II): from individual species to whole genera.</title>
        <authorList>
            <person name="Goeker M."/>
        </authorList>
    </citation>
    <scope>NUCLEOTIDE SEQUENCE [LARGE SCALE GENOMIC DNA]</scope>
    <source>
        <strain evidence="3 5">DSM 2261</strain>
    </source>
</reference>